<gene>
    <name evidence="2" type="ORF">V565_041370</name>
</gene>
<comment type="caution">
    <text evidence="2">The sequence shown here is derived from an EMBL/GenBank/DDBJ whole genome shotgun (WGS) entry which is preliminary data.</text>
</comment>
<feature type="region of interest" description="Disordered" evidence="1">
    <location>
        <begin position="1"/>
        <end position="74"/>
    </location>
</feature>
<organism evidence="2 3">
    <name type="scientific">Rhizoctonia solani 123E</name>
    <dbReference type="NCBI Taxonomy" id="1423351"/>
    <lineage>
        <taxon>Eukaryota</taxon>
        <taxon>Fungi</taxon>
        <taxon>Dikarya</taxon>
        <taxon>Basidiomycota</taxon>
        <taxon>Agaricomycotina</taxon>
        <taxon>Agaricomycetes</taxon>
        <taxon>Cantharellales</taxon>
        <taxon>Ceratobasidiaceae</taxon>
        <taxon>Rhizoctonia</taxon>
    </lineage>
</organism>
<name>A0A074S053_9AGAM</name>
<dbReference type="HOGENOM" id="CLU_1415900_0_0_1"/>
<proteinExistence type="predicted"/>
<protein>
    <submittedName>
        <fullName evidence="2">Uncharacterized protein</fullName>
    </submittedName>
</protein>
<accession>A0A074S053</accession>
<feature type="compositionally biased region" description="Low complexity" evidence="1">
    <location>
        <begin position="56"/>
        <end position="69"/>
    </location>
</feature>
<sequence length="192" mass="20889">MRTRTFNPPARSSPYPQRERTKSARFASVSDSNTPVPPVVAAAAALKPPRRKLKQPPTTTTTATTTTPPLALNSPLFNGVNPAHLVRALRGIGRGNYPDAHGHLYLCIVQARNAAAHRGRVSSLVVCLLMLYSDNWLRLGVPSRAVISMEDALIAQEQIGEESEEDRRHATLAGIELRQLIESGKPTKTNLA</sequence>
<dbReference type="AlphaFoldDB" id="A0A074S053"/>
<dbReference type="OrthoDB" id="3164922at2759"/>
<dbReference type="Proteomes" id="UP000027456">
    <property type="component" value="Unassembled WGS sequence"/>
</dbReference>
<dbReference type="EMBL" id="AZST01000092">
    <property type="protein sequence ID" value="KEP52686.1"/>
    <property type="molecule type" value="Genomic_DNA"/>
</dbReference>
<keyword evidence="3" id="KW-1185">Reference proteome</keyword>
<evidence type="ECO:0000313" key="2">
    <source>
        <dbReference type="EMBL" id="KEP52686.1"/>
    </source>
</evidence>
<reference evidence="2 3" key="1">
    <citation type="submission" date="2013-12" db="EMBL/GenBank/DDBJ databases">
        <authorList>
            <person name="Cubeta M."/>
            <person name="Pakala S."/>
            <person name="Fedorova N."/>
            <person name="Thomas E."/>
            <person name="Dean R."/>
            <person name="Jabaji S."/>
            <person name="Neate S."/>
            <person name="Toda T."/>
            <person name="Tavantzis S."/>
            <person name="Vilgalys R."/>
            <person name="Bharathan N."/>
            <person name="Pakala S."/>
            <person name="Losada L.S."/>
            <person name="Zafar N."/>
            <person name="Nierman W."/>
        </authorList>
    </citation>
    <scope>NUCLEOTIDE SEQUENCE [LARGE SCALE GENOMIC DNA]</scope>
    <source>
        <strain evidence="2 3">123E</strain>
    </source>
</reference>
<evidence type="ECO:0000256" key="1">
    <source>
        <dbReference type="SAM" id="MobiDB-lite"/>
    </source>
</evidence>
<evidence type="ECO:0000313" key="3">
    <source>
        <dbReference type="Proteomes" id="UP000027456"/>
    </source>
</evidence>